<proteinExistence type="predicted"/>
<organism evidence="1 2">
    <name type="scientific">Syncephalastrum racemosum</name>
    <name type="common">Filamentous fungus</name>
    <dbReference type="NCBI Taxonomy" id="13706"/>
    <lineage>
        <taxon>Eukaryota</taxon>
        <taxon>Fungi</taxon>
        <taxon>Fungi incertae sedis</taxon>
        <taxon>Mucoromycota</taxon>
        <taxon>Mucoromycotina</taxon>
        <taxon>Mucoromycetes</taxon>
        <taxon>Mucorales</taxon>
        <taxon>Syncephalastraceae</taxon>
        <taxon>Syncephalastrum</taxon>
    </lineage>
</organism>
<dbReference type="InParanoid" id="A0A1X2H2M4"/>
<dbReference type="EMBL" id="MCGN01000010">
    <property type="protein sequence ID" value="ORY92041.1"/>
    <property type="molecule type" value="Genomic_DNA"/>
</dbReference>
<dbReference type="AlphaFoldDB" id="A0A1X2H2M4"/>
<sequence>MWGEGKRSILNGEIRNANRRPRRDGPETVRSRSRYVVFISYVWIRLRVKTGLCVDEATKTMREGSLKLPKTLKDMLSKIVAAKPSQLRHVKMLGFLINGLQLTPLLLDRLSKRLYLPTVPHKTVGIFDVRGRACNQVDSNPQSCMAAQTNDEEHDQLFPYG</sequence>
<evidence type="ECO:0000313" key="2">
    <source>
        <dbReference type="Proteomes" id="UP000242180"/>
    </source>
</evidence>
<protein>
    <submittedName>
        <fullName evidence="1">Uncharacterized protein</fullName>
    </submittedName>
</protein>
<accession>A0A1X2H2M4</accession>
<dbReference type="Proteomes" id="UP000242180">
    <property type="component" value="Unassembled WGS sequence"/>
</dbReference>
<reference evidence="1 2" key="1">
    <citation type="submission" date="2016-07" db="EMBL/GenBank/DDBJ databases">
        <title>Pervasive Adenine N6-methylation of Active Genes in Fungi.</title>
        <authorList>
            <consortium name="DOE Joint Genome Institute"/>
            <person name="Mondo S.J."/>
            <person name="Dannebaum R.O."/>
            <person name="Kuo R.C."/>
            <person name="Labutti K."/>
            <person name="Haridas S."/>
            <person name="Kuo A."/>
            <person name="Salamov A."/>
            <person name="Ahrendt S.R."/>
            <person name="Lipzen A."/>
            <person name="Sullivan W."/>
            <person name="Andreopoulos W.B."/>
            <person name="Clum A."/>
            <person name="Lindquist E."/>
            <person name="Daum C."/>
            <person name="Ramamoorthy G.K."/>
            <person name="Gryganskyi A."/>
            <person name="Culley D."/>
            <person name="Magnuson J.K."/>
            <person name="James T.Y."/>
            <person name="O'Malley M.A."/>
            <person name="Stajich J.E."/>
            <person name="Spatafora J.W."/>
            <person name="Visel A."/>
            <person name="Grigoriev I.V."/>
        </authorList>
    </citation>
    <scope>NUCLEOTIDE SEQUENCE [LARGE SCALE GENOMIC DNA]</scope>
    <source>
        <strain evidence="1 2">NRRL 2496</strain>
    </source>
</reference>
<comment type="caution">
    <text evidence="1">The sequence shown here is derived from an EMBL/GenBank/DDBJ whole genome shotgun (WGS) entry which is preliminary data.</text>
</comment>
<keyword evidence="2" id="KW-1185">Reference proteome</keyword>
<gene>
    <name evidence="1" type="ORF">BCR43DRAFT_78538</name>
</gene>
<dbReference type="OrthoDB" id="2278533at2759"/>
<evidence type="ECO:0000313" key="1">
    <source>
        <dbReference type="EMBL" id="ORY92041.1"/>
    </source>
</evidence>
<name>A0A1X2H2M4_SYNRA</name>